<evidence type="ECO:0008006" key="5">
    <source>
        <dbReference type="Google" id="ProtNLM"/>
    </source>
</evidence>
<dbReference type="EMBL" id="KN847336">
    <property type="protein sequence ID" value="KIW42382.1"/>
    <property type="molecule type" value="Genomic_DNA"/>
</dbReference>
<dbReference type="STRING" id="215243.A0A0D2BY14"/>
<gene>
    <name evidence="3" type="ORF">PV06_05941</name>
</gene>
<name>A0A0D2BY14_9EURO</name>
<organism evidence="3 4">
    <name type="scientific">Exophiala oligosperma</name>
    <dbReference type="NCBI Taxonomy" id="215243"/>
    <lineage>
        <taxon>Eukaryota</taxon>
        <taxon>Fungi</taxon>
        <taxon>Dikarya</taxon>
        <taxon>Ascomycota</taxon>
        <taxon>Pezizomycotina</taxon>
        <taxon>Eurotiomycetes</taxon>
        <taxon>Chaetothyriomycetidae</taxon>
        <taxon>Chaetothyriales</taxon>
        <taxon>Herpotrichiellaceae</taxon>
        <taxon>Exophiala</taxon>
    </lineage>
</organism>
<evidence type="ECO:0000256" key="2">
    <source>
        <dbReference type="SAM" id="MobiDB-lite"/>
    </source>
</evidence>
<accession>A0A0D2BY14</accession>
<feature type="compositionally biased region" description="Polar residues" evidence="2">
    <location>
        <begin position="185"/>
        <end position="195"/>
    </location>
</feature>
<feature type="region of interest" description="Disordered" evidence="2">
    <location>
        <begin position="29"/>
        <end position="65"/>
    </location>
</feature>
<dbReference type="AlphaFoldDB" id="A0A0D2BY14"/>
<evidence type="ECO:0000256" key="1">
    <source>
        <dbReference type="SAM" id="Coils"/>
    </source>
</evidence>
<reference evidence="3 4" key="1">
    <citation type="submission" date="2015-01" db="EMBL/GenBank/DDBJ databases">
        <title>The Genome Sequence of Exophiala oligosperma CBS72588.</title>
        <authorList>
            <consortium name="The Broad Institute Genomics Platform"/>
            <person name="Cuomo C."/>
            <person name="de Hoog S."/>
            <person name="Gorbushina A."/>
            <person name="Stielow B."/>
            <person name="Teixiera M."/>
            <person name="Abouelleil A."/>
            <person name="Chapman S.B."/>
            <person name="Priest M."/>
            <person name="Young S.K."/>
            <person name="Wortman J."/>
            <person name="Nusbaum C."/>
            <person name="Birren B."/>
        </authorList>
    </citation>
    <scope>NUCLEOTIDE SEQUENCE [LARGE SCALE GENOMIC DNA]</scope>
    <source>
        <strain evidence="3 4">CBS 72588</strain>
    </source>
</reference>
<feature type="coiled-coil region" evidence="1">
    <location>
        <begin position="102"/>
        <end position="136"/>
    </location>
</feature>
<dbReference type="VEuPathDB" id="FungiDB:PV06_05941"/>
<protein>
    <recommendedName>
        <fullName evidence="5">Cep57 centrosome microtubule-binding domain-containing protein</fullName>
    </recommendedName>
</protein>
<keyword evidence="1" id="KW-0175">Coiled coil</keyword>
<feature type="region of interest" description="Disordered" evidence="2">
    <location>
        <begin position="161"/>
        <end position="254"/>
    </location>
</feature>
<feature type="compositionally biased region" description="Polar residues" evidence="2">
    <location>
        <begin position="52"/>
        <end position="65"/>
    </location>
</feature>
<keyword evidence="4" id="KW-1185">Reference proteome</keyword>
<evidence type="ECO:0000313" key="3">
    <source>
        <dbReference type="EMBL" id="KIW42382.1"/>
    </source>
</evidence>
<feature type="compositionally biased region" description="Basic and acidic residues" evidence="2">
    <location>
        <begin position="214"/>
        <end position="227"/>
    </location>
</feature>
<dbReference type="RefSeq" id="XP_016262598.1">
    <property type="nucleotide sequence ID" value="XM_016406994.1"/>
</dbReference>
<dbReference type="GeneID" id="27358015"/>
<dbReference type="HOGENOM" id="CLU_622565_0_0_1"/>
<evidence type="ECO:0000313" key="4">
    <source>
        <dbReference type="Proteomes" id="UP000053342"/>
    </source>
</evidence>
<proteinExistence type="predicted"/>
<dbReference type="Proteomes" id="UP000053342">
    <property type="component" value="Unassembled WGS sequence"/>
</dbReference>
<dbReference type="OrthoDB" id="76453at2759"/>
<sequence length="474" mass="52714">MPSRFDQGTAGTGYSSIHSADAFVGDYQVMYTPGNSPPSQRPQKKATRFSRAVSSKSQHSQSIMLPTNIPNTSQILADNGSLPNVQIHYTVPADEKQIVASLRTLQRDLNEAMNTINILTRERDEALLELRMLQATSKKSTMPASKNKASARVDEELFDLSRSLESPKRSPARRASTKSVAAEPQQDQAARTTDSNDARVLSPVGVNRPASPVSERRIASRFGDKYKKPALNDTENSMMEDPTAASNTSRRRRRVSLDENMTSAYIIPDITVSQPIKAKSQARPNVSKEAQSVLHSHDPEHIEHCAVCQRLTSTTKKTTKQVTHAVPSKNDRVVSQTRARVQPIQAGDDDDSELDLEGGIGLKNSKKDFTAQVTQLMKNVMLEEPTLRPKLNPHHALANVKKLLTDQFLEAKRKHAAAWQKYDAIEAPLHSKRHAAAGEEMLYWSTKMEQCRVNLDQLRDVEEGMRTEGSQSEM</sequence>